<dbReference type="EMBL" id="JBFXLU010000477">
    <property type="protein sequence ID" value="KAL2825693.1"/>
    <property type="molecule type" value="Genomic_DNA"/>
</dbReference>
<sequence length="264" mass="28902">MVLNEFLHELEHPTPLRRTFNGSEARHLIPSLDVVLVMPAVREPKLSVRADELLATYTEGQSSISLPIPPGKATLPPRNTRRCEVQIPADDDINPGVCDRQDGCAQQPNQPGYTLNLLSRLSTYANILVRTIQPMYRQSWSVSESDVLFVRVPLVEKATAMFQAAAAVALAGENGWEDEGMPAPAPSELYISSLGIHHGRMKQRYGAVGVRRVAVMVHTLSQQLMVHVWSWTVGCLTCGGHFQGGEPRSNRRGGLLGGFEGQSG</sequence>
<proteinExistence type="predicted"/>
<evidence type="ECO:0000313" key="1">
    <source>
        <dbReference type="EMBL" id="KAL2825693.1"/>
    </source>
</evidence>
<protein>
    <submittedName>
        <fullName evidence="1">Uncharacterized protein</fullName>
    </submittedName>
</protein>
<dbReference type="Proteomes" id="UP001610446">
    <property type="component" value="Unassembled WGS sequence"/>
</dbReference>
<gene>
    <name evidence="1" type="ORF">BJY01DRAFT_256198</name>
</gene>
<comment type="caution">
    <text evidence="1">The sequence shown here is derived from an EMBL/GenBank/DDBJ whole genome shotgun (WGS) entry which is preliminary data.</text>
</comment>
<reference evidence="1 2" key="1">
    <citation type="submission" date="2024-07" db="EMBL/GenBank/DDBJ databases">
        <title>Section-level genome sequencing and comparative genomics of Aspergillus sections Usti and Cavernicolus.</title>
        <authorList>
            <consortium name="Lawrence Berkeley National Laboratory"/>
            <person name="Nybo J.L."/>
            <person name="Vesth T.C."/>
            <person name="Theobald S."/>
            <person name="Frisvad J.C."/>
            <person name="Larsen T.O."/>
            <person name="Kjaerboelling I."/>
            <person name="Rothschild-Mancinelli K."/>
            <person name="Lyhne E.K."/>
            <person name="Kogle M.E."/>
            <person name="Barry K."/>
            <person name="Clum A."/>
            <person name="Na H."/>
            <person name="Ledsgaard L."/>
            <person name="Lin J."/>
            <person name="Lipzen A."/>
            <person name="Kuo A."/>
            <person name="Riley R."/>
            <person name="Mondo S."/>
            <person name="Labutti K."/>
            <person name="Haridas S."/>
            <person name="Pangalinan J."/>
            <person name="Salamov A.A."/>
            <person name="Simmons B.A."/>
            <person name="Magnuson J.K."/>
            <person name="Chen J."/>
            <person name="Drula E."/>
            <person name="Henrissat B."/>
            <person name="Wiebenga A."/>
            <person name="Lubbers R.J."/>
            <person name="Gomes A.C."/>
            <person name="Makela M.R."/>
            <person name="Stajich J."/>
            <person name="Grigoriev I.V."/>
            <person name="Mortensen U.H."/>
            <person name="De Vries R.P."/>
            <person name="Baker S.E."/>
            <person name="Andersen M.R."/>
        </authorList>
    </citation>
    <scope>NUCLEOTIDE SEQUENCE [LARGE SCALE GENOMIC DNA]</scope>
    <source>
        <strain evidence="1 2">CBS 123904</strain>
    </source>
</reference>
<keyword evidence="2" id="KW-1185">Reference proteome</keyword>
<evidence type="ECO:0000313" key="2">
    <source>
        <dbReference type="Proteomes" id="UP001610446"/>
    </source>
</evidence>
<name>A0ABR4ID75_9EURO</name>
<organism evidence="1 2">
    <name type="scientific">Aspergillus pseudoustus</name>
    <dbReference type="NCBI Taxonomy" id="1810923"/>
    <lineage>
        <taxon>Eukaryota</taxon>
        <taxon>Fungi</taxon>
        <taxon>Dikarya</taxon>
        <taxon>Ascomycota</taxon>
        <taxon>Pezizomycotina</taxon>
        <taxon>Eurotiomycetes</taxon>
        <taxon>Eurotiomycetidae</taxon>
        <taxon>Eurotiales</taxon>
        <taxon>Aspergillaceae</taxon>
        <taxon>Aspergillus</taxon>
        <taxon>Aspergillus subgen. Nidulantes</taxon>
    </lineage>
</organism>
<accession>A0ABR4ID75</accession>